<sequence>METIHSVSGPLCRSLDSVEFYLERILAADPSTVDPMCSYLPWKQIDLLGEKLAFAICLDDGFVRPVPPVRRALKTVKKLIEDAGHEVIEWQPKDLLKELTQLASKLFVADGAETIKKTVKASGEPPLPQFKTFHLLDSKPTTVSELYQLQGKKSQLLKQFLDEWMTTKKLTKNGKVIDAFILPIAPYPAAPHDKSGWVGYTTAFNILDWPAGVLPVTFADKNVDVIEKDYKPRNLVDQQIYDNYDPVQTDGCPVSIQVVAKRFEEEKIIALLKVFSKLIQDQQK</sequence>
<dbReference type="EMBL" id="BSXS01002991">
    <property type="protein sequence ID" value="GME80284.1"/>
    <property type="molecule type" value="Genomic_DNA"/>
</dbReference>
<keyword evidence="2" id="KW-1185">Reference proteome</keyword>
<evidence type="ECO:0000313" key="1">
    <source>
        <dbReference type="EMBL" id="GME80284.1"/>
    </source>
</evidence>
<dbReference type="Proteomes" id="UP001165064">
    <property type="component" value="Unassembled WGS sequence"/>
</dbReference>
<comment type="caution">
    <text evidence="1">The sequence shown here is derived from an EMBL/GenBank/DDBJ whole genome shotgun (WGS) entry which is preliminary data.</text>
</comment>
<name>A0ACB5T324_AMBMO</name>
<gene>
    <name evidence="1" type="ORF">Amon02_000438400</name>
</gene>
<organism evidence="1 2">
    <name type="scientific">Ambrosiozyma monospora</name>
    <name type="common">Yeast</name>
    <name type="synonym">Endomycopsis monosporus</name>
    <dbReference type="NCBI Taxonomy" id="43982"/>
    <lineage>
        <taxon>Eukaryota</taxon>
        <taxon>Fungi</taxon>
        <taxon>Dikarya</taxon>
        <taxon>Ascomycota</taxon>
        <taxon>Saccharomycotina</taxon>
        <taxon>Pichiomycetes</taxon>
        <taxon>Pichiales</taxon>
        <taxon>Pichiaceae</taxon>
        <taxon>Ambrosiozyma</taxon>
    </lineage>
</organism>
<protein>
    <submittedName>
        <fullName evidence="1">Unnamed protein product</fullName>
    </submittedName>
</protein>
<proteinExistence type="predicted"/>
<reference evidence="1" key="1">
    <citation type="submission" date="2023-04" db="EMBL/GenBank/DDBJ databases">
        <title>Ambrosiozyma monospora NBRC 10751.</title>
        <authorList>
            <person name="Ichikawa N."/>
            <person name="Sato H."/>
            <person name="Tonouchi N."/>
        </authorList>
    </citation>
    <scope>NUCLEOTIDE SEQUENCE</scope>
    <source>
        <strain evidence="1">NBRC 10751</strain>
    </source>
</reference>
<evidence type="ECO:0000313" key="2">
    <source>
        <dbReference type="Proteomes" id="UP001165064"/>
    </source>
</evidence>
<accession>A0ACB5T324</accession>